<dbReference type="Pfam" id="PF00135">
    <property type="entry name" value="COesterase"/>
    <property type="match status" value="1"/>
</dbReference>
<keyword evidence="3" id="KW-0732">Signal</keyword>
<keyword evidence="6" id="KW-1185">Reference proteome</keyword>
<dbReference type="InterPro" id="IPR002018">
    <property type="entry name" value="CarbesteraseB"/>
</dbReference>
<name>A0A1L7X0U6_9HELO</name>
<evidence type="ECO:0000256" key="3">
    <source>
        <dbReference type="RuleBase" id="RU361235"/>
    </source>
</evidence>
<dbReference type="InterPro" id="IPR029058">
    <property type="entry name" value="AB_hydrolase_fold"/>
</dbReference>
<proteinExistence type="inferred from homology"/>
<feature type="chain" id="PRO_5011809638" description="Carboxylic ester hydrolase" evidence="3">
    <location>
        <begin position="19"/>
        <end position="531"/>
    </location>
</feature>
<reference evidence="5 6" key="1">
    <citation type="submission" date="2016-03" db="EMBL/GenBank/DDBJ databases">
        <authorList>
            <person name="Ploux O."/>
        </authorList>
    </citation>
    <scope>NUCLEOTIDE SEQUENCE [LARGE SCALE GENOMIC DNA]</scope>
    <source>
        <strain evidence="5 6">UAMH 11012</strain>
    </source>
</reference>
<dbReference type="InterPro" id="IPR019826">
    <property type="entry name" value="Carboxylesterase_B_AS"/>
</dbReference>
<comment type="similarity">
    <text evidence="1 3">Belongs to the type-B carboxylesterase/lipase family.</text>
</comment>
<feature type="domain" description="Carboxylesterase type B" evidence="4">
    <location>
        <begin position="25"/>
        <end position="507"/>
    </location>
</feature>
<gene>
    <name evidence="5" type="ORF">PAC_08521</name>
</gene>
<dbReference type="EMBL" id="FJOG01000012">
    <property type="protein sequence ID" value="CZR58629.1"/>
    <property type="molecule type" value="Genomic_DNA"/>
</dbReference>
<evidence type="ECO:0000256" key="2">
    <source>
        <dbReference type="ARBA" id="ARBA00022801"/>
    </source>
</evidence>
<evidence type="ECO:0000313" key="6">
    <source>
        <dbReference type="Proteomes" id="UP000184330"/>
    </source>
</evidence>
<keyword evidence="2 3" id="KW-0378">Hydrolase</keyword>
<dbReference type="InterPro" id="IPR050309">
    <property type="entry name" value="Type-B_Carboxylest/Lipase"/>
</dbReference>
<dbReference type="EC" id="3.1.1.-" evidence="3"/>
<dbReference type="AlphaFoldDB" id="A0A1L7X0U6"/>
<evidence type="ECO:0000259" key="4">
    <source>
        <dbReference type="Pfam" id="PF00135"/>
    </source>
</evidence>
<dbReference type="PROSITE" id="PS00122">
    <property type="entry name" value="CARBOXYLESTERASE_B_1"/>
    <property type="match status" value="1"/>
</dbReference>
<feature type="signal peptide" evidence="3">
    <location>
        <begin position="1"/>
        <end position="18"/>
    </location>
</feature>
<dbReference type="SUPFAM" id="SSF53474">
    <property type="entry name" value="alpha/beta-Hydrolases"/>
    <property type="match status" value="1"/>
</dbReference>
<dbReference type="GO" id="GO:0016787">
    <property type="term" value="F:hydrolase activity"/>
    <property type="evidence" value="ECO:0007669"/>
    <property type="project" value="UniProtKB-KW"/>
</dbReference>
<sequence length="531" mass="56941">MISSAILALAASPLAVLASIGSTNTTIDTTSGKVQGVPSEYISSDITVFRGIPFAASTAGNNRWKAPQDPTKWNGTKIMSTFGPSCPQSGTTDTTSEDCLSLNIWLPPGTNTNSSLPVYLWIYGGLEAAGASDLPVYDGAGLANKGVIQIGANYRKGIFGYLALSELTAESSYNSSGNYGFLDHIKALEWIRDNIANFGGDPQHLTIGGQSAGSAATQQLLYSPLSRGLFSSAIIQSGVHDPYDPTTATVASNYVPSLAIAEAGGLSVAQNISAPTLSQLRNLSMDTLVEAQSNYTSYEGSSLWAVNLDGYVIAHTYYEGLLDSSLADVPILTGNVKDENGVSLSGVSLETYQEYVTENFGNLTEQVYALYPATDNSSATAAYNTLIRDNTKVTTYLWSKLWNTHRTSALYSYFWVHGQPIADAASQGAFHGSEMNYVFDTLGPVYGQDPGAVANWTTEDYQLADKMSTLWANFIKSHSPNAGNLTGWGVSALNATMTYQLGQNMTMIQLVDDDKKISLIEEWYAQSTRVY</sequence>
<dbReference type="STRING" id="576137.A0A1L7X0U6"/>
<protein>
    <recommendedName>
        <fullName evidence="3">Carboxylic ester hydrolase</fullName>
        <ecNumber evidence="3">3.1.1.-</ecNumber>
    </recommendedName>
</protein>
<dbReference type="PANTHER" id="PTHR11559">
    <property type="entry name" value="CARBOXYLESTERASE"/>
    <property type="match status" value="1"/>
</dbReference>
<dbReference type="Gene3D" id="3.40.50.1820">
    <property type="entry name" value="alpha/beta hydrolase"/>
    <property type="match status" value="1"/>
</dbReference>
<organism evidence="5 6">
    <name type="scientific">Phialocephala subalpina</name>
    <dbReference type="NCBI Taxonomy" id="576137"/>
    <lineage>
        <taxon>Eukaryota</taxon>
        <taxon>Fungi</taxon>
        <taxon>Dikarya</taxon>
        <taxon>Ascomycota</taxon>
        <taxon>Pezizomycotina</taxon>
        <taxon>Leotiomycetes</taxon>
        <taxon>Helotiales</taxon>
        <taxon>Mollisiaceae</taxon>
        <taxon>Phialocephala</taxon>
        <taxon>Phialocephala fortinii species complex</taxon>
    </lineage>
</organism>
<dbReference type="OrthoDB" id="408631at2759"/>
<dbReference type="Proteomes" id="UP000184330">
    <property type="component" value="Unassembled WGS sequence"/>
</dbReference>
<evidence type="ECO:0000256" key="1">
    <source>
        <dbReference type="ARBA" id="ARBA00005964"/>
    </source>
</evidence>
<accession>A0A1L7X0U6</accession>
<evidence type="ECO:0000313" key="5">
    <source>
        <dbReference type="EMBL" id="CZR58629.1"/>
    </source>
</evidence>